<name>A0A644VNY6_9ZZZZ</name>
<organism evidence="1">
    <name type="scientific">bioreactor metagenome</name>
    <dbReference type="NCBI Taxonomy" id="1076179"/>
    <lineage>
        <taxon>unclassified sequences</taxon>
        <taxon>metagenomes</taxon>
        <taxon>ecological metagenomes</taxon>
    </lineage>
</organism>
<accession>A0A644VNY6</accession>
<dbReference type="EMBL" id="VSSQ01000353">
    <property type="protein sequence ID" value="MPL92262.1"/>
    <property type="molecule type" value="Genomic_DNA"/>
</dbReference>
<sequence length="45" mass="5338">MFPFSFGEMVEYHGLLKEKRLLPQRLIYGYYPEVITNEGKEKKSA</sequence>
<reference evidence="1" key="1">
    <citation type="submission" date="2019-08" db="EMBL/GenBank/DDBJ databases">
        <authorList>
            <person name="Kucharzyk K."/>
            <person name="Murdoch R.W."/>
            <person name="Higgins S."/>
            <person name="Loffler F."/>
        </authorList>
    </citation>
    <scope>NUCLEOTIDE SEQUENCE</scope>
</reference>
<comment type="caution">
    <text evidence="1">The sequence shown here is derived from an EMBL/GenBank/DDBJ whole genome shotgun (WGS) entry which is preliminary data.</text>
</comment>
<gene>
    <name evidence="1" type="ORF">SDC9_38360</name>
</gene>
<evidence type="ECO:0000313" key="1">
    <source>
        <dbReference type="EMBL" id="MPL92262.1"/>
    </source>
</evidence>
<protein>
    <submittedName>
        <fullName evidence="1">Uncharacterized protein</fullName>
    </submittedName>
</protein>
<proteinExistence type="predicted"/>
<dbReference type="AlphaFoldDB" id="A0A644VNY6"/>